<dbReference type="InterPro" id="IPR013762">
    <property type="entry name" value="Integrase-like_cat_sf"/>
</dbReference>
<evidence type="ECO:0000256" key="2">
    <source>
        <dbReference type="ARBA" id="ARBA00023125"/>
    </source>
</evidence>
<evidence type="ECO:0000256" key="4">
    <source>
        <dbReference type="PROSITE-ProRule" id="PRU01248"/>
    </source>
</evidence>
<dbReference type="PROSITE" id="PS51898">
    <property type="entry name" value="TYR_RECOMBINASE"/>
    <property type="match status" value="1"/>
</dbReference>
<evidence type="ECO:0000256" key="1">
    <source>
        <dbReference type="ARBA" id="ARBA00008857"/>
    </source>
</evidence>
<proteinExistence type="inferred from homology"/>
<dbReference type="PANTHER" id="PTHR30349:SF64">
    <property type="entry name" value="PROPHAGE INTEGRASE INTD-RELATED"/>
    <property type="match status" value="1"/>
</dbReference>
<feature type="domain" description="Core-binding (CB)" evidence="6">
    <location>
        <begin position="64"/>
        <end position="149"/>
    </location>
</feature>
<dbReference type="EMBL" id="WHNX01000015">
    <property type="protein sequence ID" value="MPW26226.1"/>
    <property type="molecule type" value="Genomic_DNA"/>
</dbReference>
<reference evidence="7 8" key="1">
    <citation type="submission" date="2019-10" db="EMBL/GenBank/DDBJ databases">
        <title>Alkalibaculum tamaniensis sp.nov., a new alkaliphilic acetogen, isolated on methoxylated aromatics from a mud volcano.</title>
        <authorList>
            <person name="Khomyakova M.A."/>
            <person name="Merkel A.Y."/>
            <person name="Bonch-Osmolovskaya E.A."/>
            <person name="Slobodkin A.I."/>
        </authorList>
    </citation>
    <scope>NUCLEOTIDE SEQUENCE [LARGE SCALE GENOMIC DNA]</scope>
    <source>
        <strain evidence="7 8">M08DMB</strain>
    </source>
</reference>
<dbReference type="InterPro" id="IPR044068">
    <property type="entry name" value="CB"/>
</dbReference>
<sequence length="387" mass="44483">MAKKTNYTKNGNDYFRVTLTTGRNEEGKPIRKEFYGSSKRDAESKRNEYIKMKELGIDPNLANHSLNEAMHTWLWEIEKSSGHKASTFQRYEGIYRNYIKGSDIATLKVGDIRALSLQRYYNKLAELDKTYSQINNLNKFLSKFFNYAVNEKYLIGNPCRSTNIPVRKVESEIEIFTNGEIKNIMEKLETDRIGVLTKLALGTGARLGELLALTWDDLDLDNTNVVINKSAKMNKIFKNENEWEYEIKVDDPKTYSSNRKIPFPSELLGDIKKQRINNNIEKLKEGEGYVENNLVFPSLAGTLMDESNVGKAHRKILKKSGVDHKKFHAYRHTFVSVMQSRGVPLETISKLIGHKTYRTTVDTYLHVSIEDAGQAINRMNDLFVKAK</sequence>
<dbReference type="GO" id="GO:0015074">
    <property type="term" value="P:DNA integration"/>
    <property type="evidence" value="ECO:0007669"/>
    <property type="project" value="InterPro"/>
</dbReference>
<dbReference type="Gene3D" id="1.10.443.10">
    <property type="entry name" value="Intergrase catalytic core"/>
    <property type="match status" value="1"/>
</dbReference>
<dbReference type="Pfam" id="PF00589">
    <property type="entry name" value="Phage_integrase"/>
    <property type="match status" value="1"/>
</dbReference>
<protein>
    <submittedName>
        <fullName evidence="7">Tyrosine-type recombinase/integrase</fullName>
    </submittedName>
</protein>
<dbReference type="Proteomes" id="UP000440004">
    <property type="component" value="Unassembled WGS sequence"/>
</dbReference>
<dbReference type="SUPFAM" id="SSF56349">
    <property type="entry name" value="DNA breaking-rejoining enzymes"/>
    <property type="match status" value="1"/>
</dbReference>
<dbReference type="InterPro" id="IPR011010">
    <property type="entry name" value="DNA_brk_join_enz"/>
</dbReference>
<evidence type="ECO:0000259" key="5">
    <source>
        <dbReference type="PROSITE" id="PS51898"/>
    </source>
</evidence>
<dbReference type="GO" id="GO:0003677">
    <property type="term" value="F:DNA binding"/>
    <property type="evidence" value="ECO:0007669"/>
    <property type="project" value="UniProtKB-UniRule"/>
</dbReference>
<gene>
    <name evidence="7" type="ORF">GC105_10540</name>
</gene>
<dbReference type="Gene3D" id="1.10.150.130">
    <property type="match status" value="1"/>
</dbReference>
<dbReference type="InterPro" id="IPR050090">
    <property type="entry name" value="Tyrosine_recombinase_XerCD"/>
</dbReference>
<comment type="caution">
    <text evidence="7">The sequence shown here is derived from an EMBL/GenBank/DDBJ whole genome shotgun (WGS) entry which is preliminary data.</text>
</comment>
<accession>A0A6A7KA10</accession>
<dbReference type="InterPro" id="IPR010998">
    <property type="entry name" value="Integrase_recombinase_N"/>
</dbReference>
<dbReference type="AlphaFoldDB" id="A0A6A7KA10"/>
<dbReference type="RefSeq" id="WP_152804528.1">
    <property type="nucleotide sequence ID" value="NZ_WHNX01000015.1"/>
</dbReference>
<evidence type="ECO:0000313" key="8">
    <source>
        <dbReference type="Proteomes" id="UP000440004"/>
    </source>
</evidence>
<name>A0A6A7KA10_9FIRM</name>
<evidence type="ECO:0000256" key="3">
    <source>
        <dbReference type="ARBA" id="ARBA00023172"/>
    </source>
</evidence>
<keyword evidence="8" id="KW-1185">Reference proteome</keyword>
<evidence type="ECO:0000313" key="7">
    <source>
        <dbReference type="EMBL" id="MPW26226.1"/>
    </source>
</evidence>
<dbReference type="PANTHER" id="PTHR30349">
    <property type="entry name" value="PHAGE INTEGRASE-RELATED"/>
    <property type="match status" value="1"/>
</dbReference>
<organism evidence="7 8">
    <name type="scientific">Alkalibaculum sporogenes</name>
    <dbReference type="NCBI Taxonomy" id="2655001"/>
    <lineage>
        <taxon>Bacteria</taxon>
        <taxon>Bacillati</taxon>
        <taxon>Bacillota</taxon>
        <taxon>Clostridia</taxon>
        <taxon>Eubacteriales</taxon>
        <taxon>Eubacteriaceae</taxon>
        <taxon>Alkalibaculum</taxon>
    </lineage>
</organism>
<evidence type="ECO:0000259" key="6">
    <source>
        <dbReference type="PROSITE" id="PS51900"/>
    </source>
</evidence>
<dbReference type="CDD" id="cd01189">
    <property type="entry name" value="INT_ICEBs1_C_like"/>
    <property type="match status" value="1"/>
</dbReference>
<comment type="similarity">
    <text evidence="1">Belongs to the 'phage' integrase family.</text>
</comment>
<feature type="domain" description="Tyr recombinase" evidence="5">
    <location>
        <begin position="171"/>
        <end position="377"/>
    </location>
</feature>
<dbReference type="PROSITE" id="PS51900">
    <property type="entry name" value="CB"/>
    <property type="match status" value="1"/>
</dbReference>
<keyword evidence="3" id="KW-0233">DNA recombination</keyword>
<dbReference type="InterPro" id="IPR002104">
    <property type="entry name" value="Integrase_catalytic"/>
</dbReference>
<dbReference type="GO" id="GO:0006310">
    <property type="term" value="P:DNA recombination"/>
    <property type="evidence" value="ECO:0007669"/>
    <property type="project" value="UniProtKB-KW"/>
</dbReference>
<keyword evidence="2 4" id="KW-0238">DNA-binding</keyword>